<feature type="binding site" evidence="4">
    <location>
        <position position="64"/>
    </location>
    <ligand>
        <name>a divalent metal cation</name>
        <dbReference type="ChEBI" id="CHEBI:60240"/>
        <label>2</label>
    </ligand>
</feature>
<sequence length="250" mass="27120">MIEPRALVAYCDRFLEASRFSDYAPNGLQVEGERPIRRLVSGVTASAALIEAAIAEEADAILVHHGWFWKGESPCLVGMKGRRARMILRAGMSLIAYHLPLDAHPEIGNNVLLGRRLGFVEAEPSALGDGLLWVARLQEPLAPDVFAAFVSDSLGREPLLVGQMPRRIARVAWCTGGGQGHIEQAAELGVDAFLSGEISEQTTHQARELGVCFVAAGHHATERYGAQALGEHLAESFGLRHRFVDIENPA</sequence>
<dbReference type="InterPro" id="IPR002678">
    <property type="entry name" value="DUF34/NIF3"/>
</dbReference>
<dbReference type="NCBIfam" id="TIGR00486">
    <property type="entry name" value="YbgI_SA1388"/>
    <property type="match status" value="1"/>
</dbReference>
<dbReference type="EMBL" id="JAAIJQ010000033">
    <property type="protein sequence ID" value="NEV62716.1"/>
    <property type="molecule type" value="Genomic_DNA"/>
</dbReference>
<dbReference type="GO" id="GO:0046872">
    <property type="term" value="F:metal ion binding"/>
    <property type="evidence" value="ECO:0007669"/>
    <property type="project" value="UniProtKB-KW"/>
</dbReference>
<dbReference type="InterPro" id="IPR036069">
    <property type="entry name" value="DUF34/NIF3_sf"/>
</dbReference>
<dbReference type="Proteomes" id="UP000483379">
    <property type="component" value="Unassembled WGS sequence"/>
</dbReference>
<reference evidence="5 6" key="1">
    <citation type="submission" date="2020-02" db="EMBL/GenBank/DDBJ databases">
        <title>Genome sequences of Thiorhodococcus mannitoliphagus and Thiorhodococcus minor, purple sulfur photosynthetic bacteria in the gammaproteobacterial family, Chromatiaceae.</title>
        <authorList>
            <person name="Aviles F.A."/>
            <person name="Meyer T.E."/>
            <person name="Kyndt J.A."/>
        </authorList>
    </citation>
    <scope>NUCLEOTIDE SEQUENCE [LARGE SCALE GENOMIC DNA]</scope>
    <source>
        <strain evidence="5 6">DSM 11518</strain>
    </source>
</reference>
<protein>
    <recommendedName>
        <fullName evidence="2">GTP cyclohydrolase 1 type 2 homolog</fullName>
    </recommendedName>
</protein>
<evidence type="ECO:0000256" key="4">
    <source>
        <dbReference type="PIRSR" id="PIRSR602678-1"/>
    </source>
</evidence>
<dbReference type="PANTHER" id="PTHR13799">
    <property type="entry name" value="NGG1 INTERACTING FACTOR 3"/>
    <property type="match status" value="1"/>
</dbReference>
<gene>
    <name evidence="5" type="ORF">G3446_12585</name>
</gene>
<dbReference type="AlphaFoldDB" id="A0A6M0JZ03"/>
<dbReference type="Pfam" id="PF01784">
    <property type="entry name" value="DUF34_NIF3"/>
    <property type="match status" value="1"/>
</dbReference>
<dbReference type="PANTHER" id="PTHR13799:SF14">
    <property type="entry name" value="GTP CYCLOHYDROLASE 1 TYPE 2 HOMOLOG"/>
    <property type="match status" value="1"/>
</dbReference>
<feature type="binding site" evidence="4">
    <location>
        <position position="65"/>
    </location>
    <ligand>
        <name>a divalent metal cation</name>
        <dbReference type="ChEBI" id="CHEBI:60240"/>
        <label>1</label>
    </ligand>
</feature>
<feature type="binding site" evidence="4">
    <location>
        <position position="222"/>
    </location>
    <ligand>
        <name>a divalent metal cation</name>
        <dbReference type="ChEBI" id="CHEBI:60240"/>
        <label>1</label>
    </ligand>
</feature>
<dbReference type="Gene3D" id="3.40.1390.30">
    <property type="entry name" value="NIF3 (NGG1p interacting factor 3)-like"/>
    <property type="match status" value="2"/>
</dbReference>
<accession>A0A6M0JZ03</accession>
<proteinExistence type="inferred from homology"/>
<organism evidence="5 6">
    <name type="scientific">Thiorhodococcus minor</name>
    <dbReference type="NCBI Taxonomy" id="57489"/>
    <lineage>
        <taxon>Bacteria</taxon>
        <taxon>Pseudomonadati</taxon>
        <taxon>Pseudomonadota</taxon>
        <taxon>Gammaproteobacteria</taxon>
        <taxon>Chromatiales</taxon>
        <taxon>Chromatiaceae</taxon>
        <taxon>Thiorhodococcus</taxon>
    </lineage>
</organism>
<evidence type="ECO:0000256" key="1">
    <source>
        <dbReference type="ARBA" id="ARBA00006964"/>
    </source>
</evidence>
<dbReference type="GO" id="GO:0005737">
    <property type="term" value="C:cytoplasm"/>
    <property type="evidence" value="ECO:0007669"/>
    <property type="project" value="TreeGrafter"/>
</dbReference>
<dbReference type="FunFam" id="3.40.1390.30:FF:000002">
    <property type="entry name" value="Nif3-like dinuclear metal center protein"/>
    <property type="match status" value="1"/>
</dbReference>
<evidence type="ECO:0000256" key="2">
    <source>
        <dbReference type="ARBA" id="ARBA00022112"/>
    </source>
</evidence>
<comment type="caution">
    <text evidence="5">The sequence shown here is derived from an EMBL/GenBank/DDBJ whole genome shotgun (WGS) entry which is preliminary data.</text>
</comment>
<feature type="binding site" evidence="4">
    <location>
        <position position="102"/>
    </location>
    <ligand>
        <name>a divalent metal cation</name>
        <dbReference type="ChEBI" id="CHEBI:60240"/>
        <label>1</label>
    </ligand>
</feature>
<name>A0A6M0JZ03_9GAMM</name>
<dbReference type="SUPFAM" id="SSF102705">
    <property type="entry name" value="NIF3 (NGG1p interacting factor 3)-like"/>
    <property type="match status" value="1"/>
</dbReference>
<comment type="similarity">
    <text evidence="1">Belongs to the GTP cyclohydrolase I type 2/NIF3 family.</text>
</comment>
<evidence type="ECO:0000313" key="6">
    <source>
        <dbReference type="Proteomes" id="UP000483379"/>
    </source>
</evidence>
<feature type="binding site" evidence="4">
    <location>
        <position position="218"/>
    </location>
    <ligand>
        <name>a divalent metal cation</name>
        <dbReference type="ChEBI" id="CHEBI:60240"/>
        <label>1</label>
    </ligand>
</feature>
<keyword evidence="3 4" id="KW-0479">Metal-binding</keyword>
<evidence type="ECO:0000313" key="5">
    <source>
        <dbReference type="EMBL" id="NEV62716.1"/>
    </source>
</evidence>
<evidence type="ECO:0000256" key="3">
    <source>
        <dbReference type="ARBA" id="ARBA00022723"/>
    </source>
</evidence>
<dbReference type="RefSeq" id="WP_164453181.1">
    <property type="nucleotide sequence ID" value="NZ_JAAIJQ010000033.1"/>
</dbReference>
<keyword evidence="6" id="KW-1185">Reference proteome</keyword>